<feature type="transmembrane region" description="Helical" evidence="1">
    <location>
        <begin position="115"/>
        <end position="142"/>
    </location>
</feature>
<dbReference type="Proteomes" id="UP000245207">
    <property type="component" value="Unassembled WGS sequence"/>
</dbReference>
<proteinExistence type="predicted"/>
<name>A0A2U1NBN0_ARTAN</name>
<protein>
    <submittedName>
        <fullName evidence="2">Uncharacterized protein</fullName>
    </submittedName>
</protein>
<feature type="transmembrane region" description="Helical" evidence="1">
    <location>
        <begin position="29"/>
        <end position="51"/>
    </location>
</feature>
<feature type="transmembrane region" description="Helical" evidence="1">
    <location>
        <begin position="162"/>
        <end position="186"/>
    </location>
</feature>
<dbReference type="AlphaFoldDB" id="A0A2U1NBN0"/>
<comment type="caution">
    <text evidence="2">The sequence shown here is derived from an EMBL/GenBank/DDBJ whole genome shotgun (WGS) entry which is preliminary data.</text>
</comment>
<keyword evidence="1" id="KW-0812">Transmembrane</keyword>
<evidence type="ECO:0000313" key="2">
    <source>
        <dbReference type="EMBL" id="PWA70898.1"/>
    </source>
</evidence>
<evidence type="ECO:0000256" key="1">
    <source>
        <dbReference type="SAM" id="Phobius"/>
    </source>
</evidence>
<feature type="transmembrane region" description="Helical" evidence="1">
    <location>
        <begin position="71"/>
        <end position="94"/>
    </location>
</feature>
<dbReference type="PANTHER" id="PTHR33133:SF50">
    <property type="entry name" value="TRANSMEMBRANE PROTEIN"/>
    <property type="match status" value="1"/>
</dbReference>
<feature type="transmembrane region" description="Helical" evidence="1">
    <location>
        <begin position="225"/>
        <end position="247"/>
    </location>
</feature>
<feature type="transmembrane region" description="Helical" evidence="1">
    <location>
        <begin position="259"/>
        <end position="279"/>
    </location>
</feature>
<sequence length="322" mass="36192">MENPQSHTLKFTGAISDSKRIILASYTHYLVLSFFFLPLCAMISSLVFAIIFNGLNHLLELYSSIPHKILIYFIIYIIFGYTLTQCGTASITYSTHHRVLGNPMSLLTVLKSLKCTFFPIFFTSFLFDVLVVLITLTCLMFYGLVLMLGQAPGFVIDDHISFWYLLLLGVISSLSMTSGVIIGMILEKCSLACMVVVGESKWGFLALKRSWHLHNETRVLKELPWAMWFVICIFCGGVGAVIYLILLNNTRLVISNLGFVSWTVFGSFFLMMVLLMATVQNSVVYNYHKVVHGELSVKIDQEFVHPTTDVEKVPHVVNVGAA</sequence>
<reference evidence="2 3" key="1">
    <citation type="journal article" date="2018" name="Mol. Plant">
        <title>The genome of Artemisia annua provides insight into the evolution of Asteraceae family and artemisinin biosynthesis.</title>
        <authorList>
            <person name="Shen Q."/>
            <person name="Zhang L."/>
            <person name="Liao Z."/>
            <person name="Wang S."/>
            <person name="Yan T."/>
            <person name="Shi P."/>
            <person name="Liu M."/>
            <person name="Fu X."/>
            <person name="Pan Q."/>
            <person name="Wang Y."/>
            <person name="Lv Z."/>
            <person name="Lu X."/>
            <person name="Zhang F."/>
            <person name="Jiang W."/>
            <person name="Ma Y."/>
            <person name="Chen M."/>
            <person name="Hao X."/>
            <person name="Li L."/>
            <person name="Tang Y."/>
            <person name="Lv G."/>
            <person name="Zhou Y."/>
            <person name="Sun X."/>
            <person name="Brodelius P.E."/>
            <person name="Rose J.K.C."/>
            <person name="Tang K."/>
        </authorList>
    </citation>
    <scope>NUCLEOTIDE SEQUENCE [LARGE SCALE GENOMIC DNA]</scope>
    <source>
        <strain evidence="3">cv. Huhao1</strain>
        <tissue evidence="2">Leaf</tissue>
    </source>
</reference>
<dbReference type="PANTHER" id="PTHR33133">
    <property type="entry name" value="OS08G0107100 PROTEIN-RELATED"/>
    <property type="match status" value="1"/>
</dbReference>
<keyword evidence="3" id="KW-1185">Reference proteome</keyword>
<keyword evidence="1" id="KW-1133">Transmembrane helix</keyword>
<organism evidence="2 3">
    <name type="scientific">Artemisia annua</name>
    <name type="common">Sweet wormwood</name>
    <dbReference type="NCBI Taxonomy" id="35608"/>
    <lineage>
        <taxon>Eukaryota</taxon>
        <taxon>Viridiplantae</taxon>
        <taxon>Streptophyta</taxon>
        <taxon>Embryophyta</taxon>
        <taxon>Tracheophyta</taxon>
        <taxon>Spermatophyta</taxon>
        <taxon>Magnoliopsida</taxon>
        <taxon>eudicotyledons</taxon>
        <taxon>Gunneridae</taxon>
        <taxon>Pentapetalae</taxon>
        <taxon>asterids</taxon>
        <taxon>campanulids</taxon>
        <taxon>Asterales</taxon>
        <taxon>Asteraceae</taxon>
        <taxon>Asteroideae</taxon>
        <taxon>Anthemideae</taxon>
        <taxon>Artemisiinae</taxon>
        <taxon>Artemisia</taxon>
    </lineage>
</organism>
<gene>
    <name evidence="2" type="ORF">CTI12_AA126450</name>
</gene>
<dbReference type="OrthoDB" id="1934322at2759"/>
<dbReference type="EMBL" id="PKPP01003163">
    <property type="protein sequence ID" value="PWA70898.1"/>
    <property type="molecule type" value="Genomic_DNA"/>
</dbReference>
<evidence type="ECO:0000313" key="3">
    <source>
        <dbReference type="Proteomes" id="UP000245207"/>
    </source>
</evidence>
<keyword evidence="1" id="KW-0472">Membrane</keyword>
<accession>A0A2U1NBN0</accession>